<name>A0A0R3LDP9_9BRAD</name>
<dbReference type="RefSeq" id="WP_057836955.1">
    <property type="nucleotide sequence ID" value="NZ_LLXZ01000120.1"/>
</dbReference>
<dbReference type="EMBL" id="LLXZ01000120">
    <property type="protein sequence ID" value="KRR05969.1"/>
    <property type="molecule type" value="Genomic_DNA"/>
</dbReference>
<evidence type="ECO:0000256" key="1">
    <source>
        <dbReference type="SAM" id="MobiDB-lite"/>
    </source>
</evidence>
<dbReference type="STRING" id="280332.CQ12_02170"/>
<feature type="compositionally biased region" description="Polar residues" evidence="1">
    <location>
        <begin position="48"/>
        <end position="64"/>
    </location>
</feature>
<evidence type="ECO:0000313" key="4">
    <source>
        <dbReference type="Proteomes" id="UP000050863"/>
    </source>
</evidence>
<feature type="signal peptide" evidence="2">
    <location>
        <begin position="1"/>
        <end position="26"/>
    </location>
</feature>
<reference evidence="3 4" key="1">
    <citation type="submission" date="2014-03" db="EMBL/GenBank/DDBJ databases">
        <title>Bradyrhizobium valentinum sp. nov., isolated from effective nodules of Lupinus mariae-josephae, a lupine endemic of basic-lime soils in Eastern Spain.</title>
        <authorList>
            <person name="Duran D."/>
            <person name="Rey L."/>
            <person name="Navarro A."/>
            <person name="Busquets A."/>
            <person name="Imperial J."/>
            <person name="Ruiz-Argueso T."/>
        </authorList>
    </citation>
    <scope>NUCLEOTIDE SEQUENCE [LARGE SCALE GENOMIC DNA]</scope>
    <source>
        <strain evidence="3 4">PAC68</strain>
    </source>
</reference>
<evidence type="ECO:0000313" key="3">
    <source>
        <dbReference type="EMBL" id="KRR05969.1"/>
    </source>
</evidence>
<accession>A0A0R3LDP9</accession>
<feature type="chain" id="PRO_5006442941" evidence="2">
    <location>
        <begin position="27"/>
        <end position="87"/>
    </location>
</feature>
<feature type="compositionally biased region" description="Basic and acidic residues" evidence="1">
    <location>
        <begin position="65"/>
        <end position="87"/>
    </location>
</feature>
<organism evidence="3 4">
    <name type="scientific">Bradyrhizobium jicamae</name>
    <dbReference type="NCBI Taxonomy" id="280332"/>
    <lineage>
        <taxon>Bacteria</taxon>
        <taxon>Pseudomonadati</taxon>
        <taxon>Pseudomonadota</taxon>
        <taxon>Alphaproteobacteria</taxon>
        <taxon>Hyphomicrobiales</taxon>
        <taxon>Nitrobacteraceae</taxon>
        <taxon>Bradyrhizobium</taxon>
    </lineage>
</organism>
<evidence type="ECO:0000256" key="2">
    <source>
        <dbReference type="SAM" id="SignalP"/>
    </source>
</evidence>
<gene>
    <name evidence="3" type="ORF">CQ12_02170</name>
</gene>
<dbReference type="AlphaFoldDB" id="A0A0R3LDP9"/>
<dbReference type="Proteomes" id="UP000050863">
    <property type="component" value="Unassembled WGS sequence"/>
</dbReference>
<keyword evidence="4" id="KW-1185">Reference proteome</keyword>
<sequence>MKPNSTALAVCLLSGALLLNAQAVIAQTTSPPSATATRPATTPPGQTSLPNESPPATTTQTTGEASRDPVVKKMNEDEKYKVDTKGK</sequence>
<feature type="compositionally biased region" description="Low complexity" evidence="1">
    <location>
        <begin position="28"/>
        <end position="47"/>
    </location>
</feature>
<protein>
    <submittedName>
        <fullName evidence="3">Uncharacterized protein</fullName>
    </submittedName>
</protein>
<proteinExistence type="predicted"/>
<comment type="caution">
    <text evidence="3">The sequence shown here is derived from an EMBL/GenBank/DDBJ whole genome shotgun (WGS) entry which is preliminary data.</text>
</comment>
<keyword evidence="2" id="KW-0732">Signal</keyword>
<feature type="region of interest" description="Disordered" evidence="1">
    <location>
        <begin position="28"/>
        <end position="87"/>
    </location>
</feature>
<dbReference type="OrthoDB" id="8256329at2"/>